<protein>
    <recommendedName>
        <fullName evidence="5 15">Hypoxanthine phosphoribosyltransferase</fullName>
        <ecNumber evidence="5 15">2.4.2.8</ecNumber>
    </recommendedName>
</protein>
<evidence type="ECO:0000256" key="6">
    <source>
        <dbReference type="ARBA" id="ARBA00022490"/>
    </source>
</evidence>
<evidence type="ECO:0000256" key="12">
    <source>
        <dbReference type="ARBA" id="ARBA00022842"/>
    </source>
</evidence>
<comment type="catalytic activity">
    <reaction evidence="13">
        <text>GMP + diphosphate = guanine + 5-phospho-alpha-D-ribose 1-diphosphate</text>
        <dbReference type="Rhea" id="RHEA:25424"/>
        <dbReference type="ChEBI" id="CHEBI:16235"/>
        <dbReference type="ChEBI" id="CHEBI:33019"/>
        <dbReference type="ChEBI" id="CHEBI:58017"/>
        <dbReference type="ChEBI" id="CHEBI:58115"/>
        <dbReference type="EC" id="2.4.2.8"/>
    </reaction>
    <physiologicalReaction direction="right-to-left" evidence="13">
        <dbReference type="Rhea" id="RHEA:25426"/>
    </physiologicalReaction>
</comment>
<feature type="domain" description="Phosphoribosyltransferase" evidence="16">
    <location>
        <begin position="16"/>
        <end position="161"/>
    </location>
</feature>
<comment type="pathway">
    <text evidence="3 15">Purine metabolism; IMP biosynthesis via salvage pathway; IMP from hypoxanthine: step 1/1.</text>
</comment>
<dbReference type="InterPro" id="IPR005904">
    <property type="entry name" value="Hxn_phspho_trans"/>
</dbReference>
<keyword evidence="10 15" id="KW-0660">Purine salvage</keyword>
<dbReference type="GO" id="GO:0032263">
    <property type="term" value="P:GMP salvage"/>
    <property type="evidence" value="ECO:0007669"/>
    <property type="project" value="TreeGrafter"/>
</dbReference>
<dbReference type="EMBL" id="DF820470">
    <property type="protein sequence ID" value="GAK59739.1"/>
    <property type="molecule type" value="Genomic_DNA"/>
</dbReference>
<evidence type="ECO:0000256" key="9">
    <source>
        <dbReference type="ARBA" id="ARBA00022723"/>
    </source>
</evidence>
<dbReference type="InterPro" id="IPR029057">
    <property type="entry name" value="PRTase-like"/>
</dbReference>
<dbReference type="GO" id="GO:0004422">
    <property type="term" value="F:hypoxanthine phosphoribosyltransferase activity"/>
    <property type="evidence" value="ECO:0007669"/>
    <property type="project" value="InterPro"/>
</dbReference>
<keyword evidence="12 15" id="KW-0460">Magnesium</keyword>
<evidence type="ECO:0000259" key="16">
    <source>
        <dbReference type="Pfam" id="PF00156"/>
    </source>
</evidence>
<dbReference type="SUPFAM" id="SSF53271">
    <property type="entry name" value="PRTase-like"/>
    <property type="match status" value="1"/>
</dbReference>
<dbReference type="Gene3D" id="3.40.50.2020">
    <property type="match status" value="1"/>
</dbReference>
<dbReference type="PANTHER" id="PTHR43340:SF1">
    <property type="entry name" value="HYPOXANTHINE PHOSPHORIBOSYLTRANSFERASE"/>
    <property type="match status" value="1"/>
</dbReference>
<evidence type="ECO:0000256" key="15">
    <source>
        <dbReference type="RuleBase" id="RU364099"/>
    </source>
</evidence>
<organism evidence="17">
    <name type="scientific">Vecturithrix granuli</name>
    <dbReference type="NCBI Taxonomy" id="1499967"/>
    <lineage>
        <taxon>Bacteria</taxon>
        <taxon>Candidatus Moduliflexota</taxon>
        <taxon>Candidatus Vecturitrichia</taxon>
        <taxon>Candidatus Vecturitrichales</taxon>
        <taxon>Candidatus Vecturitrichaceae</taxon>
        <taxon>Candidatus Vecturithrix</taxon>
    </lineage>
</organism>
<dbReference type="eggNOG" id="COG0634">
    <property type="taxonomic scope" value="Bacteria"/>
</dbReference>
<keyword evidence="11 15" id="KW-0547">Nucleotide-binding</keyword>
<dbReference type="FunFam" id="3.40.50.2020:FF:000006">
    <property type="entry name" value="Hypoxanthine phosphoribosyltransferase"/>
    <property type="match status" value="1"/>
</dbReference>
<dbReference type="GO" id="GO:0005829">
    <property type="term" value="C:cytosol"/>
    <property type="evidence" value="ECO:0007669"/>
    <property type="project" value="TreeGrafter"/>
</dbReference>
<evidence type="ECO:0000256" key="13">
    <source>
        <dbReference type="ARBA" id="ARBA00048811"/>
    </source>
</evidence>
<dbReference type="CDD" id="cd06223">
    <property type="entry name" value="PRTases_typeI"/>
    <property type="match status" value="1"/>
</dbReference>
<dbReference type="GO" id="GO:0000166">
    <property type="term" value="F:nucleotide binding"/>
    <property type="evidence" value="ECO:0007669"/>
    <property type="project" value="UniProtKB-KW"/>
</dbReference>
<dbReference type="GO" id="GO:0006166">
    <property type="term" value="P:purine ribonucleoside salvage"/>
    <property type="evidence" value="ECO:0007669"/>
    <property type="project" value="UniProtKB-KW"/>
</dbReference>
<evidence type="ECO:0000256" key="10">
    <source>
        <dbReference type="ARBA" id="ARBA00022726"/>
    </source>
</evidence>
<accession>A0A081C584</accession>
<sequence length="183" mass="21176">MLENIIEEILISEEMIQKRVKELGKQISRDYADKDPILISILKGGVYFLIDLTRAITIPHTIDFMVVSSYGDSRETSGIVRLVKDLKEDIRHRYVLIIEDIIDSGLTLDYLLKSLQAREPQSIEICTLLSKPSRRKVDLHVKYLGYEIPDKFVVGYGLDYQQYYRNLPFICVFKSDVSVISKQ</sequence>
<keyword evidence="8 15" id="KW-0808">Transferase</keyword>
<evidence type="ECO:0000256" key="5">
    <source>
        <dbReference type="ARBA" id="ARBA00011895"/>
    </source>
</evidence>
<evidence type="ECO:0000256" key="7">
    <source>
        <dbReference type="ARBA" id="ARBA00022676"/>
    </source>
</evidence>
<dbReference type="Pfam" id="PF00156">
    <property type="entry name" value="Pribosyltran"/>
    <property type="match status" value="1"/>
</dbReference>
<evidence type="ECO:0000256" key="4">
    <source>
        <dbReference type="ARBA" id="ARBA00008391"/>
    </source>
</evidence>
<gene>
    <name evidence="17" type="ORF">U27_06724</name>
</gene>
<evidence type="ECO:0000256" key="14">
    <source>
        <dbReference type="ARBA" id="ARBA00049402"/>
    </source>
</evidence>
<evidence type="ECO:0000256" key="3">
    <source>
        <dbReference type="ARBA" id="ARBA00004669"/>
    </source>
</evidence>
<evidence type="ECO:0000256" key="1">
    <source>
        <dbReference type="ARBA" id="ARBA00001946"/>
    </source>
</evidence>
<dbReference type="NCBIfam" id="TIGR01203">
    <property type="entry name" value="HGPRTase"/>
    <property type="match status" value="1"/>
</dbReference>
<evidence type="ECO:0000313" key="18">
    <source>
        <dbReference type="Proteomes" id="UP000030661"/>
    </source>
</evidence>
<dbReference type="GO" id="GO:0032264">
    <property type="term" value="P:IMP salvage"/>
    <property type="evidence" value="ECO:0007669"/>
    <property type="project" value="UniProtKB-UniPathway"/>
</dbReference>
<dbReference type="AlphaFoldDB" id="A0A081C584"/>
<dbReference type="InterPro" id="IPR000836">
    <property type="entry name" value="PRTase_dom"/>
</dbReference>
<dbReference type="EC" id="2.4.2.8" evidence="5 15"/>
<comment type="subcellular location">
    <subcellularLocation>
        <location evidence="2 15">Cytoplasm</location>
    </subcellularLocation>
</comment>
<dbReference type="GO" id="GO:0052657">
    <property type="term" value="F:guanine phosphoribosyltransferase activity"/>
    <property type="evidence" value="ECO:0007669"/>
    <property type="project" value="RHEA"/>
</dbReference>
<dbReference type="HOGENOM" id="CLU_073615_0_0_0"/>
<dbReference type="GO" id="GO:0006178">
    <property type="term" value="P:guanine salvage"/>
    <property type="evidence" value="ECO:0007669"/>
    <property type="project" value="TreeGrafter"/>
</dbReference>
<proteinExistence type="inferred from homology"/>
<reference evidence="17" key="1">
    <citation type="journal article" date="2015" name="PeerJ">
        <title>First genomic representation of candidate bacterial phylum KSB3 points to enhanced environmental sensing as a trigger of wastewater bulking.</title>
        <authorList>
            <person name="Sekiguchi Y."/>
            <person name="Ohashi A."/>
            <person name="Parks D.H."/>
            <person name="Yamauchi T."/>
            <person name="Tyson G.W."/>
            <person name="Hugenholtz P."/>
        </authorList>
    </citation>
    <scope>NUCLEOTIDE SEQUENCE [LARGE SCALE GENOMIC DNA]</scope>
</reference>
<dbReference type="GO" id="GO:0046100">
    <property type="term" value="P:hypoxanthine metabolic process"/>
    <property type="evidence" value="ECO:0007669"/>
    <property type="project" value="TreeGrafter"/>
</dbReference>
<dbReference type="STRING" id="1499967.U27_06724"/>
<keyword evidence="9 15" id="KW-0479">Metal-binding</keyword>
<keyword evidence="7 15" id="KW-0328">Glycosyltransferase</keyword>
<evidence type="ECO:0000313" key="17">
    <source>
        <dbReference type="EMBL" id="GAK59739.1"/>
    </source>
</evidence>
<dbReference type="UniPathway" id="UPA00591">
    <property type="reaction ID" value="UER00648"/>
</dbReference>
<evidence type="ECO:0000256" key="2">
    <source>
        <dbReference type="ARBA" id="ARBA00004496"/>
    </source>
</evidence>
<dbReference type="PANTHER" id="PTHR43340">
    <property type="entry name" value="HYPOXANTHINE-GUANINE PHOSPHORIBOSYLTRANSFERASE"/>
    <property type="match status" value="1"/>
</dbReference>
<comment type="similarity">
    <text evidence="4 15">Belongs to the purine/pyrimidine phosphoribosyltransferase family.</text>
</comment>
<evidence type="ECO:0000256" key="11">
    <source>
        <dbReference type="ARBA" id="ARBA00022741"/>
    </source>
</evidence>
<name>A0A081C584_VECG1</name>
<dbReference type="InterPro" id="IPR050408">
    <property type="entry name" value="HGPRT"/>
</dbReference>
<comment type="catalytic activity">
    <reaction evidence="14">
        <text>IMP + diphosphate = hypoxanthine + 5-phospho-alpha-D-ribose 1-diphosphate</text>
        <dbReference type="Rhea" id="RHEA:17973"/>
        <dbReference type="ChEBI" id="CHEBI:17368"/>
        <dbReference type="ChEBI" id="CHEBI:33019"/>
        <dbReference type="ChEBI" id="CHEBI:58017"/>
        <dbReference type="ChEBI" id="CHEBI:58053"/>
        <dbReference type="EC" id="2.4.2.8"/>
    </reaction>
    <physiologicalReaction direction="right-to-left" evidence="14">
        <dbReference type="Rhea" id="RHEA:17975"/>
    </physiologicalReaction>
</comment>
<keyword evidence="6 15" id="KW-0963">Cytoplasm</keyword>
<keyword evidence="18" id="KW-1185">Reference proteome</keyword>
<dbReference type="GO" id="GO:0000287">
    <property type="term" value="F:magnesium ion binding"/>
    <property type="evidence" value="ECO:0007669"/>
    <property type="project" value="TreeGrafter"/>
</dbReference>
<dbReference type="Proteomes" id="UP000030661">
    <property type="component" value="Unassembled WGS sequence"/>
</dbReference>
<evidence type="ECO:0000256" key="8">
    <source>
        <dbReference type="ARBA" id="ARBA00022679"/>
    </source>
</evidence>
<comment type="cofactor">
    <cofactor evidence="1 15">
        <name>Mg(2+)</name>
        <dbReference type="ChEBI" id="CHEBI:18420"/>
    </cofactor>
</comment>